<dbReference type="EMBL" id="JACHOQ010000009">
    <property type="protein sequence ID" value="MBB5741028.1"/>
    <property type="molecule type" value="Genomic_DNA"/>
</dbReference>
<comment type="caution">
    <text evidence="1">The sequence shown here is derived from an EMBL/GenBank/DDBJ whole genome shotgun (WGS) entry which is preliminary data.</text>
</comment>
<reference evidence="1 2" key="1">
    <citation type="submission" date="2020-08" db="EMBL/GenBank/DDBJ databases">
        <title>Genomic Encyclopedia of Type Strains, Phase IV (KMG-IV): sequencing the most valuable type-strain genomes for metagenomic binning, comparative biology and taxonomic classification.</title>
        <authorList>
            <person name="Goeker M."/>
        </authorList>
    </citation>
    <scope>NUCLEOTIDE SEQUENCE [LARGE SCALE GENOMIC DNA]</scope>
    <source>
        <strain evidence="1 2">DSM 4731</strain>
    </source>
</reference>
<evidence type="ECO:0000313" key="2">
    <source>
        <dbReference type="Proteomes" id="UP000527324"/>
    </source>
</evidence>
<proteinExistence type="predicted"/>
<keyword evidence="2" id="KW-1185">Reference proteome</keyword>
<evidence type="ECO:0000313" key="1">
    <source>
        <dbReference type="EMBL" id="MBB5741028.1"/>
    </source>
</evidence>
<dbReference type="RefSeq" id="WP_183217785.1">
    <property type="nucleotide sequence ID" value="NZ_CAJFZW010000029.1"/>
</dbReference>
<accession>A0A7W9FB33</accession>
<dbReference type="AlphaFoldDB" id="A0A7W9FB33"/>
<organism evidence="1 2">
    <name type="scientific">Brevundimonas aurantiaca</name>
    <dbReference type="NCBI Taxonomy" id="74316"/>
    <lineage>
        <taxon>Bacteria</taxon>
        <taxon>Pseudomonadati</taxon>
        <taxon>Pseudomonadota</taxon>
        <taxon>Alphaproteobacteria</taxon>
        <taxon>Caulobacterales</taxon>
        <taxon>Caulobacteraceae</taxon>
        <taxon>Brevundimonas</taxon>
    </lineage>
</organism>
<gene>
    <name evidence="1" type="ORF">GGQ93_002764</name>
</gene>
<name>A0A7W9FB33_9CAUL</name>
<dbReference type="Proteomes" id="UP000527324">
    <property type="component" value="Unassembled WGS sequence"/>
</dbReference>
<protein>
    <submittedName>
        <fullName evidence="1">Uncharacterized protein</fullName>
    </submittedName>
</protein>
<sequence length="81" mass="8691">MGEVTQTNGRSVHTGSFTYVGPNKMGCIFTTTMILSSKGVWSFRFTATPYGENTTAVCTFEPTSTNASTGRYYADAKVSGL</sequence>